<dbReference type="RefSeq" id="WP_091942484.1">
    <property type="nucleotide sequence ID" value="NZ_FOEE01000005.1"/>
</dbReference>
<sequence length="135" mass="13760">MSTGPALDALSAADCRRLLASMPLGRLAFTVGALPTIQPVHFVVRGEEVLIPARRGGRVEAASRGAVLAFEVDEYDAATRTGWSVTVIGPSYVLGDPAALAGLGDAGLVPWAPAPDACVVAVRIALISGQQVSPG</sequence>
<evidence type="ECO:0000313" key="2">
    <source>
        <dbReference type="Proteomes" id="UP000198960"/>
    </source>
</evidence>
<accession>A0A1H8SY29</accession>
<dbReference type="Gene3D" id="2.30.110.10">
    <property type="entry name" value="Electron Transport, Fmn-binding Protein, Chain A"/>
    <property type="match status" value="1"/>
</dbReference>
<dbReference type="STRING" id="673521.SAMN05660991_01908"/>
<dbReference type="Pfam" id="PF12900">
    <property type="entry name" value="Pyridox_ox_2"/>
    <property type="match status" value="1"/>
</dbReference>
<reference evidence="2" key="1">
    <citation type="submission" date="2016-10" db="EMBL/GenBank/DDBJ databases">
        <authorList>
            <person name="Varghese N."/>
            <person name="Submissions S."/>
        </authorList>
    </citation>
    <scope>NUCLEOTIDE SEQUENCE [LARGE SCALE GENOMIC DNA]</scope>
    <source>
        <strain evidence="2">DSM 45413</strain>
    </source>
</reference>
<dbReference type="SUPFAM" id="SSF50475">
    <property type="entry name" value="FMN-binding split barrel"/>
    <property type="match status" value="1"/>
</dbReference>
<dbReference type="EMBL" id="FOEE01000005">
    <property type="protein sequence ID" value="SEO83415.1"/>
    <property type="molecule type" value="Genomic_DNA"/>
</dbReference>
<protein>
    <submittedName>
        <fullName evidence="1">Pyridoxamine 5'-phosphate oxidase</fullName>
    </submittedName>
</protein>
<dbReference type="InterPro" id="IPR012349">
    <property type="entry name" value="Split_barrel_FMN-bd"/>
</dbReference>
<organism evidence="1 2">
    <name type="scientific">Trujillonella endophytica</name>
    <dbReference type="NCBI Taxonomy" id="673521"/>
    <lineage>
        <taxon>Bacteria</taxon>
        <taxon>Bacillati</taxon>
        <taxon>Actinomycetota</taxon>
        <taxon>Actinomycetes</taxon>
        <taxon>Geodermatophilales</taxon>
        <taxon>Geodermatophilaceae</taxon>
        <taxon>Trujillonella</taxon>
    </lineage>
</organism>
<keyword evidence="2" id="KW-1185">Reference proteome</keyword>
<dbReference type="Proteomes" id="UP000198960">
    <property type="component" value="Unassembled WGS sequence"/>
</dbReference>
<gene>
    <name evidence="1" type="ORF">SAMN05660991_01908</name>
</gene>
<dbReference type="OrthoDB" id="7062584at2"/>
<dbReference type="AlphaFoldDB" id="A0A1H8SY29"/>
<name>A0A1H8SY29_9ACTN</name>
<evidence type="ECO:0000313" key="1">
    <source>
        <dbReference type="EMBL" id="SEO83415.1"/>
    </source>
</evidence>
<proteinExistence type="predicted"/>
<dbReference type="InterPro" id="IPR024747">
    <property type="entry name" value="Pyridox_Oxase-rel"/>
</dbReference>